<reference evidence="3" key="1">
    <citation type="submission" date="2017-02" db="UniProtKB">
        <authorList>
            <consortium name="WormBaseParasite"/>
        </authorList>
    </citation>
    <scope>IDENTIFICATION</scope>
</reference>
<protein>
    <submittedName>
        <fullName evidence="3">Importin N-terminal domain-containing protein</fullName>
    </submittedName>
</protein>
<proteinExistence type="predicted"/>
<dbReference type="InterPro" id="IPR055089">
    <property type="entry name" value="COP9_N"/>
</dbReference>
<name>A0A0M3IEH2_ASCLU</name>
<sequence length="218" mass="24363">MASALDGYVKNVLTFTASGSSAELVELNRKAVVDVLEKNVPHLNRVLETLSVEEHSLSVVAVLLAKLNQPWNNANADRNVPHLNRVLETLSVEEHSLSVVAVLLAKLNQPWNNASADRISKTLSQMELTLPLLNSSQLQLAPDLCTFVQKAFLLLFIQKEPLSSRNLSEAYWNENDLGHIRYSCGFYYLLKILCTTVANSNRCYVKQKEGQKGNEIKE</sequence>
<accession>A0A0M3IEH2</accession>
<dbReference type="Proteomes" id="UP000036681">
    <property type="component" value="Unplaced"/>
</dbReference>
<feature type="domain" description="COP9 signalosome complex subunit 3 N-terminal helical repeats" evidence="1">
    <location>
        <begin position="77"/>
        <end position="159"/>
    </location>
</feature>
<dbReference type="Pfam" id="PF22788">
    <property type="entry name" value="COP9_hel_rpt"/>
    <property type="match status" value="2"/>
</dbReference>
<evidence type="ECO:0000313" key="3">
    <source>
        <dbReference type="WBParaSite" id="ALUE_0001649701-mRNA-1"/>
    </source>
</evidence>
<organism evidence="2 3">
    <name type="scientific">Ascaris lumbricoides</name>
    <name type="common">Giant roundworm</name>
    <dbReference type="NCBI Taxonomy" id="6252"/>
    <lineage>
        <taxon>Eukaryota</taxon>
        <taxon>Metazoa</taxon>
        <taxon>Ecdysozoa</taxon>
        <taxon>Nematoda</taxon>
        <taxon>Chromadorea</taxon>
        <taxon>Rhabditida</taxon>
        <taxon>Spirurina</taxon>
        <taxon>Ascaridomorpha</taxon>
        <taxon>Ascaridoidea</taxon>
        <taxon>Ascarididae</taxon>
        <taxon>Ascaris</taxon>
    </lineage>
</organism>
<keyword evidence="2" id="KW-1185">Reference proteome</keyword>
<feature type="domain" description="COP9 signalosome complex subunit 3 N-terminal helical repeats" evidence="1">
    <location>
        <begin position="19"/>
        <end position="73"/>
    </location>
</feature>
<evidence type="ECO:0000259" key="1">
    <source>
        <dbReference type="Pfam" id="PF22788"/>
    </source>
</evidence>
<dbReference type="AlphaFoldDB" id="A0A0M3IEH2"/>
<dbReference type="WBParaSite" id="ALUE_0001649701-mRNA-1">
    <property type="protein sequence ID" value="ALUE_0001649701-mRNA-1"/>
    <property type="gene ID" value="ALUE_0001649701"/>
</dbReference>
<evidence type="ECO:0000313" key="2">
    <source>
        <dbReference type="Proteomes" id="UP000036681"/>
    </source>
</evidence>